<comment type="caution">
    <text evidence="4">The sequence shown here is derived from an EMBL/GenBank/DDBJ whole genome shotgun (WGS) entry which is preliminary data.</text>
</comment>
<dbReference type="RefSeq" id="WP_076456592.1">
    <property type="nucleotide sequence ID" value="NZ_FTOB01000006.1"/>
</dbReference>
<sequence>MDKKGLKYIIVAVGTLVLLMLFQYNRPKEINWGDSYVAKHKIPYGTYVLNDVMQGLFQDRTQQVNLSPFEFLSMNKKTSGTYFFVNNSINFGDTELFALLDWTTQGNTLFIASENFEKTLLDTLKLNTASLFNGFENIRSYRHKLVNPTLKPENAYTFKKDDYATYFDAYKNEITTVLGTVSNENNTETPGFANVIKIAYGKGEIVLSTFPKAFTNYFILKNDNKQYTAGLLSYLDDTRTIYIDNYHKAGKAVYTSPMHVFLNTKEFKWAYYLVLIGVVMYVFFEGKRKQRAIPIVTPLKNQTLAFTRTIADMYFEKGEGKQIAQHKIVHFLEYLRSHFYLNTTERTDDFFKNLASRSHHTQEQIASLFSLIDQVETKANLTDTELQQLNTAIEKFKNKAHGRNARS</sequence>
<name>A0ABY1L4C0_9FLAO</name>
<feature type="transmembrane region" description="Helical" evidence="2">
    <location>
        <begin position="269"/>
        <end position="284"/>
    </location>
</feature>
<evidence type="ECO:0000313" key="4">
    <source>
        <dbReference type="EMBL" id="SIS98806.1"/>
    </source>
</evidence>
<keyword evidence="2" id="KW-0812">Transmembrane</keyword>
<dbReference type="Pfam" id="PF14258">
    <property type="entry name" value="DUF4350"/>
    <property type="match status" value="1"/>
</dbReference>
<dbReference type="EMBL" id="FTOB01000006">
    <property type="protein sequence ID" value="SIS98806.1"/>
    <property type="molecule type" value="Genomic_DNA"/>
</dbReference>
<organism evidence="4 5">
    <name type="scientific">Zobellia uliginosa</name>
    <dbReference type="NCBI Taxonomy" id="143224"/>
    <lineage>
        <taxon>Bacteria</taxon>
        <taxon>Pseudomonadati</taxon>
        <taxon>Bacteroidota</taxon>
        <taxon>Flavobacteriia</taxon>
        <taxon>Flavobacteriales</taxon>
        <taxon>Flavobacteriaceae</taxon>
        <taxon>Zobellia</taxon>
    </lineage>
</organism>
<dbReference type="Proteomes" id="UP000185728">
    <property type="component" value="Unassembled WGS sequence"/>
</dbReference>
<proteinExistence type="predicted"/>
<evidence type="ECO:0000259" key="3">
    <source>
        <dbReference type="Pfam" id="PF14258"/>
    </source>
</evidence>
<evidence type="ECO:0000313" key="5">
    <source>
        <dbReference type="Proteomes" id="UP000185728"/>
    </source>
</evidence>
<accession>A0ABY1L4C0</accession>
<feature type="coiled-coil region" evidence="1">
    <location>
        <begin position="372"/>
        <end position="399"/>
    </location>
</feature>
<gene>
    <name evidence="4" type="ORF">SAMN05421766_106115</name>
</gene>
<keyword evidence="5" id="KW-1185">Reference proteome</keyword>
<dbReference type="InterPro" id="IPR025646">
    <property type="entry name" value="DUF4350"/>
</dbReference>
<feature type="transmembrane region" description="Helical" evidence="2">
    <location>
        <begin position="5"/>
        <end position="24"/>
    </location>
</feature>
<keyword evidence="1" id="KW-0175">Coiled coil</keyword>
<keyword evidence="2" id="KW-0472">Membrane</keyword>
<feature type="domain" description="DUF4350" evidence="3">
    <location>
        <begin position="40"/>
        <end position="232"/>
    </location>
</feature>
<keyword evidence="2" id="KW-1133">Transmembrane helix</keyword>
<protein>
    <recommendedName>
        <fullName evidence="3">DUF4350 domain-containing protein</fullName>
    </recommendedName>
</protein>
<evidence type="ECO:0000256" key="2">
    <source>
        <dbReference type="SAM" id="Phobius"/>
    </source>
</evidence>
<reference evidence="4 5" key="1">
    <citation type="submission" date="2017-01" db="EMBL/GenBank/DDBJ databases">
        <authorList>
            <person name="Varghese N."/>
            <person name="Submissions S."/>
        </authorList>
    </citation>
    <scope>NUCLEOTIDE SEQUENCE [LARGE SCALE GENOMIC DNA]</scope>
    <source>
        <strain evidence="4 5">DSM 2061</strain>
    </source>
</reference>
<evidence type="ECO:0000256" key="1">
    <source>
        <dbReference type="SAM" id="Coils"/>
    </source>
</evidence>